<dbReference type="AlphaFoldDB" id="A0A1M7G2V6"/>
<dbReference type="Gene3D" id="1.25.60.10">
    <property type="entry name" value="MgtE N-terminal domain-like"/>
    <property type="match status" value="1"/>
</dbReference>
<name>A0A1M7G2V6_9FIRM</name>
<dbReference type="Pfam" id="PF03448">
    <property type="entry name" value="MgtE_N"/>
    <property type="match status" value="1"/>
</dbReference>
<keyword evidence="4" id="KW-0969">Cilium</keyword>
<keyword evidence="2" id="KW-0472">Membrane</keyword>
<keyword evidence="1" id="KW-0175">Coiled coil</keyword>
<dbReference type="OrthoDB" id="1724615at2"/>
<dbReference type="InterPro" id="IPR038076">
    <property type="entry name" value="MgtE_N_sf"/>
</dbReference>
<feature type="transmembrane region" description="Helical" evidence="2">
    <location>
        <begin position="12"/>
        <end position="33"/>
    </location>
</feature>
<feature type="domain" description="Magnesium transporter MgtE intracellular" evidence="3">
    <location>
        <begin position="126"/>
        <end position="186"/>
    </location>
</feature>
<dbReference type="InterPro" id="IPR006668">
    <property type="entry name" value="Mg_transptr_MgtE_intracell_dom"/>
</dbReference>
<dbReference type="RefSeq" id="WP_073253445.1">
    <property type="nucleotide sequence ID" value="NZ_FRCR01000001.1"/>
</dbReference>
<dbReference type="EMBL" id="FRCR01000001">
    <property type="protein sequence ID" value="SHM10601.1"/>
    <property type="molecule type" value="Genomic_DNA"/>
</dbReference>
<organism evidence="4 5">
    <name type="scientific">Caldanaerovirga acetigignens</name>
    <dbReference type="NCBI Taxonomy" id="447595"/>
    <lineage>
        <taxon>Bacteria</taxon>
        <taxon>Bacillati</taxon>
        <taxon>Bacillota</taxon>
        <taxon>Clostridia</taxon>
        <taxon>Thermosediminibacterales</taxon>
        <taxon>Thermosediminibacteraceae</taxon>
        <taxon>Caldanaerovirga</taxon>
    </lineage>
</organism>
<evidence type="ECO:0000313" key="4">
    <source>
        <dbReference type="EMBL" id="SHM10601.1"/>
    </source>
</evidence>
<feature type="coiled-coil region" evidence="1">
    <location>
        <begin position="59"/>
        <end position="128"/>
    </location>
</feature>
<keyword evidence="4" id="KW-0966">Cell projection</keyword>
<gene>
    <name evidence="4" type="ORF">SAMN05660826_00251</name>
</gene>
<proteinExistence type="predicted"/>
<dbReference type="STRING" id="447595.SAMN05660826_00251"/>
<keyword evidence="2" id="KW-0812">Transmembrane</keyword>
<keyword evidence="4" id="KW-0282">Flagellum</keyword>
<accession>A0A1M7G2V6</accession>
<evidence type="ECO:0000259" key="3">
    <source>
        <dbReference type="Pfam" id="PF03448"/>
    </source>
</evidence>
<reference evidence="5" key="1">
    <citation type="submission" date="2016-11" db="EMBL/GenBank/DDBJ databases">
        <authorList>
            <person name="Varghese N."/>
            <person name="Submissions S."/>
        </authorList>
    </citation>
    <scope>NUCLEOTIDE SEQUENCE [LARGE SCALE GENOMIC DNA]</scope>
    <source>
        <strain evidence="5">DSM 18802</strain>
    </source>
</reference>
<dbReference type="Proteomes" id="UP000184375">
    <property type="component" value="Unassembled WGS sequence"/>
</dbReference>
<sequence>MGVENKSSQFKIAIFGLIVLLILAIIFAGWFLISRSKSLPLSSMMTRIPFVGARLVKSSSNEQSLVEQLEKEKSLLDAEWQKLNRQASEINKKQKELEKKEWELNEREAKLNQEKARVEQTLDDIKNIAQYYELMAPNKAATIMETLEDEVVIRIFKNMKKEAVAEILANMDPKKAAALTKKLSGEQ</sequence>
<keyword evidence="5" id="KW-1185">Reference proteome</keyword>
<evidence type="ECO:0000313" key="5">
    <source>
        <dbReference type="Proteomes" id="UP000184375"/>
    </source>
</evidence>
<protein>
    <submittedName>
        <fullName evidence="4">Flagellar motility protein MotE, a chaperone for MotC folding</fullName>
    </submittedName>
</protein>
<keyword evidence="2" id="KW-1133">Transmembrane helix</keyword>
<dbReference type="SUPFAM" id="SSF158791">
    <property type="entry name" value="MgtE N-terminal domain-like"/>
    <property type="match status" value="1"/>
</dbReference>
<evidence type="ECO:0000256" key="1">
    <source>
        <dbReference type="SAM" id="Coils"/>
    </source>
</evidence>
<evidence type="ECO:0000256" key="2">
    <source>
        <dbReference type="SAM" id="Phobius"/>
    </source>
</evidence>